<keyword evidence="7" id="KW-1185">Reference proteome</keyword>
<keyword evidence="2" id="KW-0378">Hydrolase</keyword>
<sequence length="301" mass="33146">MEVSSRLYSTSQHNASVAISLESTATSEQQLRPAFNPSSQQPKIAKLCVKRNIVVSARPGSGKTSIIEAIVAAGRDKRIGGILFSKRLQSETSRRLKKYRSSGVYTFHGMAGVLLGRVVPSDDELVKLLENIDKSSKLPRWNSAPFDIIVLDEFQDCNPETFLLVGCFIWANNLRKGGQPARLVVLGDERQSIYGFRGADPRYPTLATELLCPINPYPFTEIQLGSSFRLSSSTVQSINRVFLGGEQYISSSKSGPKPIVLGCNIWESLELAKEILPLIKRYGLENCVIIAPSVRLQVADS</sequence>
<name>A0A9P5AF72_9HYPO</name>
<proteinExistence type="predicted"/>
<evidence type="ECO:0000256" key="4">
    <source>
        <dbReference type="ARBA" id="ARBA00022840"/>
    </source>
</evidence>
<evidence type="ECO:0000256" key="1">
    <source>
        <dbReference type="ARBA" id="ARBA00022741"/>
    </source>
</evidence>
<keyword evidence="3" id="KW-0347">Helicase</keyword>
<dbReference type="PANTHER" id="PTHR11070">
    <property type="entry name" value="UVRD / RECB / PCRA DNA HELICASE FAMILY MEMBER"/>
    <property type="match status" value="1"/>
</dbReference>
<dbReference type="GO" id="GO:0005634">
    <property type="term" value="C:nucleus"/>
    <property type="evidence" value="ECO:0007669"/>
    <property type="project" value="TreeGrafter"/>
</dbReference>
<dbReference type="GO" id="GO:0005524">
    <property type="term" value="F:ATP binding"/>
    <property type="evidence" value="ECO:0007669"/>
    <property type="project" value="UniProtKB-KW"/>
</dbReference>
<dbReference type="InterPro" id="IPR014016">
    <property type="entry name" value="UvrD-like_ATP-bd"/>
</dbReference>
<dbReference type="Pfam" id="PF00580">
    <property type="entry name" value="UvrD-helicase"/>
    <property type="match status" value="1"/>
</dbReference>
<dbReference type="GO" id="GO:0016787">
    <property type="term" value="F:hydrolase activity"/>
    <property type="evidence" value="ECO:0007669"/>
    <property type="project" value="UniProtKB-KW"/>
</dbReference>
<reference evidence="6" key="1">
    <citation type="journal article" date="2017" name="Mycologia">
        <title>Fusarium algeriense, sp. nov., a novel toxigenic crown rot pathogen of durum wheat from Algeria is nested in the Fusarium burgessii species complex.</title>
        <authorList>
            <person name="Laraba I."/>
            <person name="Keddad A."/>
            <person name="Boureghda H."/>
            <person name="Abdallah N."/>
            <person name="Vaughan M.M."/>
            <person name="Proctor R.H."/>
            <person name="Busman M."/>
            <person name="O'Donnell K."/>
        </authorList>
    </citation>
    <scope>NUCLEOTIDE SEQUENCE</scope>
    <source>
        <strain evidence="6">NRRL 25174</strain>
    </source>
</reference>
<dbReference type="PANTHER" id="PTHR11070:SF66">
    <property type="entry name" value="UVRD-LIKE HELICASE C-TERMINAL DOMAIN-CONTAINING PROTEIN"/>
    <property type="match status" value="1"/>
</dbReference>
<evidence type="ECO:0000256" key="3">
    <source>
        <dbReference type="ARBA" id="ARBA00022806"/>
    </source>
</evidence>
<dbReference type="EMBL" id="PVQB02000393">
    <property type="protein sequence ID" value="KAF4337614.1"/>
    <property type="molecule type" value="Genomic_DNA"/>
</dbReference>
<dbReference type="Proteomes" id="UP000730481">
    <property type="component" value="Unassembled WGS sequence"/>
</dbReference>
<dbReference type="AlphaFoldDB" id="A0A9P5AF72"/>
<dbReference type="GO" id="GO:0003677">
    <property type="term" value="F:DNA binding"/>
    <property type="evidence" value="ECO:0007669"/>
    <property type="project" value="InterPro"/>
</dbReference>
<dbReference type="OrthoDB" id="1470711at2759"/>
<evidence type="ECO:0000256" key="2">
    <source>
        <dbReference type="ARBA" id="ARBA00022801"/>
    </source>
</evidence>
<evidence type="ECO:0000259" key="5">
    <source>
        <dbReference type="Pfam" id="PF00580"/>
    </source>
</evidence>
<organism evidence="6 7">
    <name type="scientific">Fusarium beomiforme</name>
    <dbReference type="NCBI Taxonomy" id="44412"/>
    <lineage>
        <taxon>Eukaryota</taxon>
        <taxon>Fungi</taxon>
        <taxon>Dikarya</taxon>
        <taxon>Ascomycota</taxon>
        <taxon>Pezizomycotina</taxon>
        <taxon>Sordariomycetes</taxon>
        <taxon>Hypocreomycetidae</taxon>
        <taxon>Hypocreales</taxon>
        <taxon>Nectriaceae</taxon>
        <taxon>Fusarium</taxon>
        <taxon>Fusarium burgessii species complex</taxon>
    </lineage>
</organism>
<gene>
    <name evidence="6" type="ORF">FBEOM_8512</name>
</gene>
<keyword evidence="4" id="KW-0067">ATP-binding</keyword>
<accession>A0A9P5AF72</accession>
<dbReference type="SUPFAM" id="SSF52540">
    <property type="entry name" value="P-loop containing nucleoside triphosphate hydrolases"/>
    <property type="match status" value="1"/>
</dbReference>
<feature type="domain" description="UvrD-like helicase ATP-binding" evidence="5">
    <location>
        <begin position="124"/>
        <end position="202"/>
    </location>
</feature>
<dbReference type="GO" id="GO:0000725">
    <property type="term" value="P:recombinational repair"/>
    <property type="evidence" value="ECO:0007669"/>
    <property type="project" value="TreeGrafter"/>
</dbReference>
<reference evidence="6" key="2">
    <citation type="submission" date="2020-02" db="EMBL/GenBank/DDBJ databases">
        <title>Identification and distribution of gene clusters putatively required for synthesis of sphingolipid metabolism inhibitors in phylogenetically diverse species of the filamentous fungus Fusarium.</title>
        <authorList>
            <person name="Kim H.-S."/>
            <person name="Busman M."/>
            <person name="Brown D.W."/>
            <person name="Divon H."/>
            <person name="Uhlig S."/>
            <person name="Proctor R.H."/>
        </authorList>
    </citation>
    <scope>NUCLEOTIDE SEQUENCE</scope>
    <source>
        <strain evidence="6">NRRL 25174</strain>
    </source>
</reference>
<dbReference type="InterPro" id="IPR000212">
    <property type="entry name" value="DNA_helicase_UvrD/REP"/>
</dbReference>
<comment type="caution">
    <text evidence="6">The sequence shown here is derived from an EMBL/GenBank/DDBJ whole genome shotgun (WGS) entry which is preliminary data.</text>
</comment>
<protein>
    <submittedName>
        <fullName evidence="6">P-loop containing protein</fullName>
    </submittedName>
</protein>
<dbReference type="Gene3D" id="3.40.50.300">
    <property type="entry name" value="P-loop containing nucleotide triphosphate hydrolases"/>
    <property type="match status" value="1"/>
</dbReference>
<dbReference type="GO" id="GO:0043138">
    <property type="term" value="F:3'-5' DNA helicase activity"/>
    <property type="evidence" value="ECO:0007669"/>
    <property type="project" value="TreeGrafter"/>
</dbReference>
<evidence type="ECO:0000313" key="7">
    <source>
        <dbReference type="Proteomes" id="UP000730481"/>
    </source>
</evidence>
<keyword evidence="1" id="KW-0547">Nucleotide-binding</keyword>
<dbReference type="InterPro" id="IPR027417">
    <property type="entry name" value="P-loop_NTPase"/>
</dbReference>
<evidence type="ECO:0000313" key="6">
    <source>
        <dbReference type="EMBL" id="KAF4337614.1"/>
    </source>
</evidence>